<dbReference type="PROSITE" id="PS51819">
    <property type="entry name" value="VOC"/>
    <property type="match status" value="1"/>
</dbReference>
<dbReference type="Pfam" id="PF00903">
    <property type="entry name" value="Glyoxalase"/>
    <property type="match status" value="1"/>
</dbReference>
<dbReference type="InterPro" id="IPR029068">
    <property type="entry name" value="Glyas_Bleomycin-R_OHBP_Dase"/>
</dbReference>
<reference evidence="2 3" key="1">
    <citation type="submission" date="2023-07" db="EMBL/GenBank/DDBJ databases">
        <title>Paenibacillus sp. JX-17 nov. isolated from soil.</title>
        <authorList>
            <person name="Wan Y."/>
            <person name="Liu B."/>
        </authorList>
    </citation>
    <scope>NUCLEOTIDE SEQUENCE [LARGE SCALE GENOMIC DNA]</scope>
    <source>
        <strain evidence="2 3">JX-17</strain>
    </source>
</reference>
<gene>
    <name evidence="2" type="ORF">Q5741_07195</name>
</gene>
<dbReference type="InterPro" id="IPR037523">
    <property type="entry name" value="VOC_core"/>
</dbReference>
<dbReference type="EMBL" id="JAUQTB010000003">
    <property type="protein sequence ID" value="MDO7906204.1"/>
    <property type="molecule type" value="Genomic_DNA"/>
</dbReference>
<proteinExistence type="predicted"/>
<feature type="domain" description="VOC" evidence="1">
    <location>
        <begin position="6"/>
        <end position="130"/>
    </location>
</feature>
<organism evidence="2 3">
    <name type="scientific">Paenibacillus lacisoli</name>
    <dbReference type="NCBI Taxonomy" id="3064525"/>
    <lineage>
        <taxon>Bacteria</taxon>
        <taxon>Bacillati</taxon>
        <taxon>Bacillota</taxon>
        <taxon>Bacilli</taxon>
        <taxon>Bacillales</taxon>
        <taxon>Paenibacillaceae</taxon>
        <taxon>Paenibacillus</taxon>
    </lineage>
</organism>
<evidence type="ECO:0000259" key="1">
    <source>
        <dbReference type="PROSITE" id="PS51819"/>
    </source>
</evidence>
<dbReference type="Proteomes" id="UP001240171">
    <property type="component" value="Unassembled WGS sequence"/>
</dbReference>
<accession>A0ABT9CC27</accession>
<dbReference type="SUPFAM" id="SSF54593">
    <property type="entry name" value="Glyoxalase/Bleomycin resistance protein/Dihydroxybiphenyl dioxygenase"/>
    <property type="match status" value="1"/>
</dbReference>
<sequence length="137" mass="15486">MTFQPAKTFVNLAVQDLQVTMDFFQAIGFSFNPMFTNEDAACMVINESTYVMLLTHDHFRKFTKKAIANPSESTEVLIALTAESREQVDQIMNTALQSGGRAASEPQDHGFMYQQSFQDPDGHIWEVFYMDESAVQA</sequence>
<protein>
    <submittedName>
        <fullName evidence="2">VOC family protein</fullName>
    </submittedName>
</protein>
<keyword evidence="3" id="KW-1185">Reference proteome</keyword>
<dbReference type="Gene3D" id="3.10.180.10">
    <property type="entry name" value="2,3-Dihydroxybiphenyl 1,2-Dioxygenase, domain 1"/>
    <property type="match status" value="1"/>
</dbReference>
<dbReference type="RefSeq" id="WP_305023408.1">
    <property type="nucleotide sequence ID" value="NZ_JAUQTB010000003.1"/>
</dbReference>
<evidence type="ECO:0000313" key="2">
    <source>
        <dbReference type="EMBL" id="MDO7906204.1"/>
    </source>
</evidence>
<dbReference type="PANTHER" id="PTHR36503">
    <property type="entry name" value="BLR2520 PROTEIN"/>
    <property type="match status" value="1"/>
</dbReference>
<evidence type="ECO:0000313" key="3">
    <source>
        <dbReference type="Proteomes" id="UP001240171"/>
    </source>
</evidence>
<dbReference type="InterPro" id="IPR004360">
    <property type="entry name" value="Glyas_Fos-R_dOase_dom"/>
</dbReference>
<dbReference type="PANTHER" id="PTHR36503:SF2">
    <property type="entry name" value="BLR2408 PROTEIN"/>
    <property type="match status" value="1"/>
</dbReference>
<name>A0ABT9CC27_9BACL</name>
<comment type="caution">
    <text evidence="2">The sequence shown here is derived from an EMBL/GenBank/DDBJ whole genome shotgun (WGS) entry which is preliminary data.</text>
</comment>